<evidence type="ECO:0000313" key="6">
    <source>
        <dbReference type="EMBL" id="MBF9000452.1"/>
    </source>
</evidence>
<dbReference type="PANTHER" id="PTHR43030:SF1">
    <property type="entry name" value="PHOSPHOENOLPYRUVATE SYNTHASE"/>
    <property type="match status" value="1"/>
</dbReference>
<dbReference type="InterPro" id="IPR000121">
    <property type="entry name" value="PEP_util_C"/>
</dbReference>
<comment type="caution">
    <text evidence="6">The sequence shown here is derived from an EMBL/GenBank/DDBJ whole genome shotgun (WGS) entry which is preliminary data.</text>
</comment>
<dbReference type="SUPFAM" id="SSF51621">
    <property type="entry name" value="Phosphoenolpyruvate/pyruvate domain"/>
    <property type="match status" value="1"/>
</dbReference>
<evidence type="ECO:0000313" key="7">
    <source>
        <dbReference type="Proteomes" id="UP000597206"/>
    </source>
</evidence>
<evidence type="ECO:0000256" key="4">
    <source>
        <dbReference type="ARBA" id="ARBA00022840"/>
    </source>
</evidence>
<name>A0ABS0GDF8_9VIBR</name>
<comment type="similarity">
    <text evidence="1">Belongs to the PEP-utilizing enzyme family.</text>
</comment>
<dbReference type="InterPro" id="IPR006319">
    <property type="entry name" value="PEP_synth"/>
</dbReference>
<dbReference type="Pfam" id="PF02896">
    <property type="entry name" value="PEP-utilizers_C"/>
    <property type="match status" value="1"/>
</dbReference>
<dbReference type="Gene3D" id="3.20.20.60">
    <property type="entry name" value="Phosphoenolpyruvate-binding domains"/>
    <property type="match status" value="1"/>
</dbReference>
<dbReference type="Proteomes" id="UP000597206">
    <property type="component" value="Unassembled WGS sequence"/>
</dbReference>
<evidence type="ECO:0000256" key="1">
    <source>
        <dbReference type="ARBA" id="ARBA00007837"/>
    </source>
</evidence>
<dbReference type="InterPro" id="IPR015813">
    <property type="entry name" value="Pyrv/PenolPyrv_kinase-like_dom"/>
</dbReference>
<evidence type="ECO:0000256" key="2">
    <source>
        <dbReference type="ARBA" id="ARBA00022723"/>
    </source>
</evidence>
<gene>
    <name evidence="6" type="ORF">I1A42_07750</name>
</gene>
<dbReference type="InterPro" id="IPR040442">
    <property type="entry name" value="Pyrv_kinase-like_dom_sf"/>
</dbReference>
<dbReference type="PANTHER" id="PTHR43030">
    <property type="entry name" value="PHOSPHOENOLPYRUVATE SYNTHASE"/>
    <property type="match status" value="1"/>
</dbReference>
<accession>A0ABS0GDF8</accession>
<keyword evidence="2" id="KW-0479">Metal-binding</keyword>
<evidence type="ECO:0000256" key="3">
    <source>
        <dbReference type="ARBA" id="ARBA00022741"/>
    </source>
</evidence>
<reference evidence="6 7" key="1">
    <citation type="submission" date="2020-11" db="EMBL/GenBank/DDBJ databases">
        <title>Vibrio nitrifigilis sp. nov., a marine nitrogen-fixing bacterium isolated from the lagoon sediment of an islet inside an atoll.</title>
        <authorList>
            <person name="Wang L.-T."/>
            <person name="Shieh W.Y."/>
        </authorList>
    </citation>
    <scope>NUCLEOTIDE SEQUENCE [LARGE SCALE GENOMIC DNA]</scope>
    <source>
        <strain evidence="6 7">NFV-1</strain>
    </source>
</reference>
<proteinExistence type="inferred from homology"/>
<feature type="domain" description="PEP-utilising enzyme C-terminal" evidence="5">
    <location>
        <begin position="109"/>
        <end position="267"/>
    </location>
</feature>
<keyword evidence="4" id="KW-0067">ATP-binding</keyword>
<organism evidence="6 7">
    <name type="scientific">Vibrio nitrifigilis</name>
    <dbReference type="NCBI Taxonomy" id="2789781"/>
    <lineage>
        <taxon>Bacteria</taxon>
        <taxon>Pseudomonadati</taxon>
        <taxon>Pseudomonadota</taxon>
        <taxon>Gammaproteobacteria</taxon>
        <taxon>Vibrionales</taxon>
        <taxon>Vibrionaceae</taxon>
        <taxon>Vibrio</taxon>
    </lineage>
</organism>
<dbReference type="EMBL" id="JADPMR010000001">
    <property type="protein sequence ID" value="MBF9000452.1"/>
    <property type="molecule type" value="Genomic_DNA"/>
</dbReference>
<evidence type="ECO:0000259" key="5">
    <source>
        <dbReference type="Pfam" id="PF02896"/>
    </source>
</evidence>
<dbReference type="RefSeq" id="WP_196123126.1">
    <property type="nucleotide sequence ID" value="NZ_JADPMR010000001.1"/>
</dbReference>
<keyword evidence="7" id="KW-1185">Reference proteome</keyword>
<sequence>MSFEQSSVIHEQLALGNSLPGADSQGKSPFLFVSLSELIAECVFYHPTLVCGTEGLTELEKNSLDALLNGQSIEEHFVSTLVAQIEHAITADHQTVRVSLSNADSHDFQALIGGSVENSEVNPAIGLRGVSRYASKSYAAGFALECKVIKALREKGHDIEIVVPFVRTLSNAATVIDRLAEQGLPRGLNGLKVSYVCNVPSSALLAERLLKYFDGVVIDWDLLTQCTLGIDKQNPELEHLYNPESEAVTMLVAEAASAAEKANKPLVIVTTALAQYSKLQAYLIDNHPNTCLFDF</sequence>
<protein>
    <submittedName>
        <fullName evidence="6">Phosphoenolpyruvate synthase</fullName>
    </submittedName>
</protein>
<keyword evidence="3" id="KW-0547">Nucleotide-binding</keyword>